<keyword evidence="1 2" id="KW-0812">Transmembrane</keyword>
<evidence type="ECO:0000256" key="1">
    <source>
        <dbReference type="SAM" id="Phobius"/>
    </source>
</evidence>
<reference evidence="3" key="1">
    <citation type="submission" date="2015-07" db="EMBL/GenBank/DDBJ databases">
        <title>Discovery of a poly(ethylene terephthalate assimilation.</title>
        <authorList>
            <person name="Yoshida S."/>
            <person name="Hiraga K."/>
            <person name="Takehana T."/>
            <person name="Taniguchi I."/>
            <person name="Yamaji H."/>
            <person name="Maeda Y."/>
            <person name="Toyohara K."/>
            <person name="Miyamoto K."/>
            <person name="Kimura Y."/>
            <person name="Oda K."/>
        </authorList>
    </citation>
    <scope>NUCLEOTIDE SEQUENCE [LARGE SCALE GENOMIC DNA]</scope>
    <source>
        <strain evidence="3">NBRC 110686 / TISTR 2288 / 201-F6</strain>
    </source>
</reference>
<dbReference type="InterPro" id="IPR022064">
    <property type="entry name" value="DUF3619"/>
</dbReference>
<evidence type="ECO:0000313" key="3">
    <source>
        <dbReference type="Proteomes" id="UP000037660"/>
    </source>
</evidence>
<organism evidence="2 3">
    <name type="scientific">Piscinibacter sakaiensis</name>
    <name type="common">Ideonella sakaiensis</name>
    <dbReference type="NCBI Taxonomy" id="1547922"/>
    <lineage>
        <taxon>Bacteria</taxon>
        <taxon>Pseudomonadati</taxon>
        <taxon>Pseudomonadota</taxon>
        <taxon>Betaproteobacteria</taxon>
        <taxon>Burkholderiales</taxon>
        <taxon>Sphaerotilaceae</taxon>
        <taxon>Piscinibacter</taxon>
    </lineage>
</organism>
<keyword evidence="3" id="KW-1185">Reference proteome</keyword>
<dbReference type="EMBL" id="BBYR01000077">
    <property type="protein sequence ID" value="GAP38481.1"/>
    <property type="molecule type" value="Genomic_DNA"/>
</dbReference>
<feature type="transmembrane region" description="Helical" evidence="1">
    <location>
        <begin position="82"/>
        <end position="101"/>
    </location>
</feature>
<keyword evidence="1" id="KW-1133">Transmembrane helix</keyword>
<accession>A0A0K8P783</accession>
<dbReference type="AlphaFoldDB" id="A0A0K8P783"/>
<reference evidence="2 3" key="2">
    <citation type="journal article" date="2016" name="Science">
        <title>A bacterium that degrades and assimilates poly(ethylene terephthalate).</title>
        <authorList>
            <person name="Yoshida S."/>
            <person name="Hiraga K."/>
            <person name="Takehana T."/>
            <person name="Taniguchi I."/>
            <person name="Yamaji H."/>
            <person name="Maeda Y."/>
            <person name="Toyohara K."/>
            <person name="Miyamoto K."/>
            <person name="Kimura Y."/>
            <person name="Oda K."/>
        </authorList>
    </citation>
    <scope>NUCLEOTIDE SEQUENCE [LARGE SCALE GENOMIC DNA]</scope>
    <source>
        <strain evidence="3">NBRC 110686 / TISTR 2288 / 201-F6</strain>
    </source>
</reference>
<dbReference type="RefSeq" id="WP_197284767.1">
    <property type="nucleotide sequence ID" value="NZ_BBYR01000077.1"/>
</dbReference>
<gene>
    <name evidence="2" type="ORF">ISF6_4939</name>
</gene>
<keyword evidence="1" id="KW-0472">Membrane</keyword>
<proteinExistence type="predicted"/>
<dbReference type="Pfam" id="PF12279">
    <property type="entry name" value="DUF3619"/>
    <property type="match status" value="1"/>
</dbReference>
<evidence type="ECO:0000313" key="2">
    <source>
        <dbReference type="EMBL" id="GAP38481.1"/>
    </source>
</evidence>
<dbReference type="Proteomes" id="UP000037660">
    <property type="component" value="Unassembled WGS sequence"/>
</dbReference>
<dbReference type="STRING" id="1547922.ISF6_4939"/>
<comment type="caution">
    <text evidence="2">The sequence shown here is derived from an EMBL/GenBank/DDBJ whole genome shotgun (WGS) entry which is preliminary data.</text>
</comment>
<protein>
    <submittedName>
        <fullName evidence="2">Putative transmembrane protein</fullName>
    </submittedName>
</protein>
<name>A0A0K8P783_PISS1</name>
<sequence length="144" mass="14830">MPLSSSAAVASALEARFALRVASALGEASAELPHGVSERLAFARQQALARAQAARTASGAVVQRGGRGAAALAWFGGVGGRVWQFASVLPLLALVIGLVAIQDSHTHAQISEAAAIDVDLLGDDLPPEAYRDAGFVEFLKTPRS</sequence>